<dbReference type="AlphaFoldDB" id="A0A1G1WDQ0"/>
<dbReference type="HAMAP" id="MF_01345_B">
    <property type="entry name" value="Ribosomal_uS17_B"/>
    <property type="match status" value="1"/>
</dbReference>
<keyword evidence="6 7" id="KW-0687">Ribonucleoprotein</keyword>
<comment type="caution">
    <text evidence="9">The sequence shown here is derived from an EMBL/GenBank/DDBJ whole genome shotgun (WGS) entry which is preliminary data.</text>
</comment>
<dbReference type="PRINTS" id="PR00973">
    <property type="entry name" value="RIBOSOMALS17"/>
</dbReference>
<evidence type="ECO:0000256" key="4">
    <source>
        <dbReference type="ARBA" id="ARBA00022946"/>
    </source>
</evidence>
<dbReference type="InterPro" id="IPR000266">
    <property type="entry name" value="Ribosomal_uS17"/>
</dbReference>
<keyword evidence="2 7" id="KW-0699">rRNA-binding</keyword>
<comment type="similarity">
    <text evidence="1 7 8">Belongs to the universal ribosomal protein uS17 family.</text>
</comment>
<dbReference type="InterPro" id="IPR012340">
    <property type="entry name" value="NA-bd_OB-fold"/>
</dbReference>
<gene>
    <name evidence="7" type="primary">rpsQ</name>
    <name evidence="9" type="ORF">A2134_02820</name>
</gene>
<protein>
    <recommendedName>
        <fullName evidence="7">Small ribosomal subunit protein uS17</fullName>
    </recommendedName>
</protein>
<dbReference type="Pfam" id="PF00366">
    <property type="entry name" value="Ribosomal_S17"/>
    <property type="match status" value="1"/>
</dbReference>
<dbReference type="PROSITE" id="PS00056">
    <property type="entry name" value="RIBOSOMAL_S17"/>
    <property type="match status" value="1"/>
</dbReference>
<keyword evidence="5 7" id="KW-0689">Ribosomal protein</keyword>
<comment type="subunit">
    <text evidence="7">Part of the 30S ribosomal subunit.</text>
</comment>
<evidence type="ECO:0000256" key="3">
    <source>
        <dbReference type="ARBA" id="ARBA00022884"/>
    </source>
</evidence>
<evidence type="ECO:0000313" key="9">
    <source>
        <dbReference type="EMBL" id="OGY25751.1"/>
    </source>
</evidence>
<dbReference type="Proteomes" id="UP000178162">
    <property type="component" value="Unassembled WGS sequence"/>
</dbReference>
<evidence type="ECO:0000256" key="1">
    <source>
        <dbReference type="ARBA" id="ARBA00010254"/>
    </source>
</evidence>
<evidence type="ECO:0000256" key="7">
    <source>
        <dbReference type="HAMAP-Rule" id="MF_01345"/>
    </source>
</evidence>
<evidence type="ECO:0000256" key="5">
    <source>
        <dbReference type="ARBA" id="ARBA00022980"/>
    </source>
</evidence>
<dbReference type="PANTHER" id="PTHR10744:SF7">
    <property type="entry name" value="SMALL RIBOSOMAL SUBUNIT PROTEIN US17C"/>
    <property type="match status" value="1"/>
</dbReference>
<keyword evidence="3 7" id="KW-0694">RNA-binding</keyword>
<dbReference type="GO" id="GO:0003735">
    <property type="term" value="F:structural constituent of ribosome"/>
    <property type="evidence" value="ECO:0007669"/>
    <property type="project" value="UniProtKB-UniRule"/>
</dbReference>
<dbReference type="GO" id="GO:0022627">
    <property type="term" value="C:cytosolic small ribosomal subunit"/>
    <property type="evidence" value="ECO:0007669"/>
    <property type="project" value="UniProtKB-UniRule"/>
</dbReference>
<dbReference type="InterPro" id="IPR019979">
    <property type="entry name" value="Ribosomal_uS17_CS"/>
</dbReference>
<organism evidence="9 10">
    <name type="scientific">Candidatus Woykebacteria bacterium RBG_16_39_9b</name>
    <dbReference type="NCBI Taxonomy" id="1802595"/>
    <lineage>
        <taxon>Bacteria</taxon>
        <taxon>Candidatus Woykeibacteriota</taxon>
    </lineage>
</organism>
<dbReference type="InterPro" id="IPR019984">
    <property type="entry name" value="Ribosomal_uS17_bact/chlr"/>
</dbReference>
<dbReference type="PANTHER" id="PTHR10744">
    <property type="entry name" value="40S RIBOSOMAL PROTEIN S11 FAMILY MEMBER"/>
    <property type="match status" value="1"/>
</dbReference>
<dbReference type="GO" id="GO:0006412">
    <property type="term" value="P:translation"/>
    <property type="evidence" value="ECO:0007669"/>
    <property type="project" value="UniProtKB-UniRule"/>
</dbReference>
<evidence type="ECO:0000256" key="8">
    <source>
        <dbReference type="RuleBase" id="RU003872"/>
    </source>
</evidence>
<dbReference type="STRING" id="1802595.A2134_02820"/>
<evidence type="ECO:0000313" key="10">
    <source>
        <dbReference type="Proteomes" id="UP000178162"/>
    </source>
</evidence>
<reference evidence="9 10" key="1">
    <citation type="journal article" date="2016" name="Nat. Commun.">
        <title>Thousands of microbial genomes shed light on interconnected biogeochemical processes in an aquifer system.</title>
        <authorList>
            <person name="Anantharaman K."/>
            <person name="Brown C.T."/>
            <person name="Hug L.A."/>
            <person name="Sharon I."/>
            <person name="Castelle C.J."/>
            <person name="Probst A.J."/>
            <person name="Thomas B.C."/>
            <person name="Singh A."/>
            <person name="Wilkins M.J."/>
            <person name="Karaoz U."/>
            <person name="Brodie E.L."/>
            <person name="Williams K.H."/>
            <person name="Hubbard S.S."/>
            <person name="Banfield J.F."/>
        </authorList>
    </citation>
    <scope>NUCLEOTIDE SEQUENCE [LARGE SCALE GENOMIC DNA]</scope>
</reference>
<dbReference type="GO" id="GO:0019843">
    <property type="term" value="F:rRNA binding"/>
    <property type="evidence" value="ECO:0007669"/>
    <property type="project" value="UniProtKB-UniRule"/>
</dbReference>
<dbReference type="Gene3D" id="2.40.50.140">
    <property type="entry name" value="Nucleic acid-binding proteins"/>
    <property type="match status" value="1"/>
</dbReference>
<name>A0A1G1WDQ0_9BACT</name>
<sequence length="79" mass="8962">MRSITGKVVSDKMIKTAVVEVQRLVPHPVYKKRVRRSKKFKAHNEIGAKLGDVVKIEQVRPISAQKHFKIVEVINGTKS</sequence>
<comment type="function">
    <text evidence="7">One of the primary rRNA binding proteins, it binds specifically to the 5'-end of 16S ribosomal RNA.</text>
</comment>
<dbReference type="NCBIfam" id="TIGR03635">
    <property type="entry name" value="uS17_bact"/>
    <property type="match status" value="1"/>
</dbReference>
<dbReference type="SUPFAM" id="SSF50249">
    <property type="entry name" value="Nucleic acid-binding proteins"/>
    <property type="match status" value="1"/>
</dbReference>
<evidence type="ECO:0000256" key="6">
    <source>
        <dbReference type="ARBA" id="ARBA00023274"/>
    </source>
</evidence>
<dbReference type="NCBIfam" id="NF004123">
    <property type="entry name" value="PRK05610.1"/>
    <property type="match status" value="1"/>
</dbReference>
<dbReference type="EMBL" id="MHCR01000010">
    <property type="protein sequence ID" value="OGY25751.1"/>
    <property type="molecule type" value="Genomic_DNA"/>
</dbReference>
<evidence type="ECO:0000256" key="2">
    <source>
        <dbReference type="ARBA" id="ARBA00022730"/>
    </source>
</evidence>
<keyword evidence="4" id="KW-0809">Transit peptide</keyword>
<dbReference type="CDD" id="cd00364">
    <property type="entry name" value="Ribosomal_uS17"/>
    <property type="match status" value="1"/>
</dbReference>
<proteinExistence type="inferred from homology"/>
<accession>A0A1G1WDQ0</accession>